<sequence>MTYLEANPLTSEDLAFLLPAGTTTQSPPHGLAFSTYTEYVSVSPSPGGQPSSSIEFRREDEPSGLIDVEYKSDSTQGRFDLVLAPGFTNHGEPLDDSVSSADQGITCGGTHSSGNSTSSSKNSSSILSSSDRGRGRSSVKVSNKKTSFSRSAADRNKNKDKTGPAKPRGPKVSATKKKSPITPHANCRFVSSPFEVVKGFGQDDENDATDEEIGWNGPFGHQTSSTESKKGSSPWTSSSSLLPARRCCFSFKDWGERLGSPGFAGPPPTSNVKPIKRTAKSASTTKATILSRSPSRATIKPSLKNTREARAPALSETRPMPLTMEANHSEASALAVSLPCAKPGSLPNLVLDIPHHPFTLGPVSFGSYDGATTHEERDEEEAEYLNKEGETLSDSALDILMHAFSSDGLSDCPFMGEVPVIAHEIQERGASFF</sequence>
<comment type="caution">
    <text evidence="2">The sequence shown here is derived from an EMBL/GenBank/DDBJ whole genome shotgun (WGS) entry which is preliminary data.</text>
</comment>
<dbReference type="AlphaFoldDB" id="A0A4D9D1M8"/>
<name>A0A4D9D1M8_9STRA</name>
<dbReference type="EMBL" id="SDOX01000011">
    <property type="protein sequence ID" value="TFJ85631.1"/>
    <property type="molecule type" value="Genomic_DNA"/>
</dbReference>
<evidence type="ECO:0000313" key="2">
    <source>
        <dbReference type="EMBL" id="TFJ85631.1"/>
    </source>
</evidence>
<feature type="region of interest" description="Disordered" evidence="1">
    <location>
        <begin position="93"/>
        <end position="186"/>
    </location>
</feature>
<gene>
    <name evidence="2" type="ORF">NSK_003140</name>
</gene>
<feature type="compositionally biased region" description="Acidic residues" evidence="1">
    <location>
        <begin position="202"/>
        <end position="213"/>
    </location>
</feature>
<feature type="region of interest" description="Disordered" evidence="1">
    <location>
        <begin position="199"/>
        <end position="239"/>
    </location>
</feature>
<dbReference type="Proteomes" id="UP000355283">
    <property type="component" value="Unassembled WGS sequence"/>
</dbReference>
<reference evidence="2 3" key="1">
    <citation type="submission" date="2019-01" db="EMBL/GenBank/DDBJ databases">
        <title>Nuclear Genome Assembly of the Microalgal Biofuel strain Nannochloropsis salina CCMP1776.</title>
        <authorList>
            <person name="Hovde B."/>
        </authorList>
    </citation>
    <scope>NUCLEOTIDE SEQUENCE [LARGE SCALE GENOMIC DNA]</scope>
    <source>
        <strain evidence="2 3">CCMP1776</strain>
    </source>
</reference>
<evidence type="ECO:0000313" key="3">
    <source>
        <dbReference type="Proteomes" id="UP000355283"/>
    </source>
</evidence>
<proteinExistence type="predicted"/>
<organism evidence="2 3">
    <name type="scientific">Nannochloropsis salina CCMP1776</name>
    <dbReference type="NCBI Taxonomy" id="1027361"/>
    <lineage>
        <taxon>Eukaryota</taxon>
        <taxon>Sar</taxon>
        <taxon>Stramenopiles</taxon>
        <taxon>Ochrophyta</taxon>
        <taxon>Eustigmatophyceae</taxon>
        <taxon>Eustigmatales</taxon>
        <taxon>Monodopsidaceae</taxon>
        <taxon>Microchloropsis</taxon>
        <taxon>Microchloropsis salina</taxon>
    </lineage>
</organism>
<accession>A0A4D9D1M8</accession>
<evidence type="ECO:0000256" key="1">
    <source>
        <dbReference type="SAM" id="MobiDB-lite"/>
    </source>
</evidence>
<keyword evidence="3" id="KW-1185">Reference proteome</keyword>
<protein>
    <submittedName>
        <fullName evidence="2">Uncharacterized protein</fullName>
    </submittedName>
</protein>
<feature type="compositionally biased region" description="Low complexity" evidence="1">
    <location>
        <begin position="40"/>
        <end position="53"/>
    </location>
</feature>
<feature type="compositionally biased region" description="Low complexity" evidence="1">
    <location>
        <begin position="112"/>
        <end position="141"/>
    </location>
</feature>
<feature type="region of interest" description="Disordered" evidence="1">
    <location>
        <begin position="40"/>
        <end position="64"/>
    </location>
</feature>
<feature type="compositionally biased region" description="Basic and acidic residues" evidence="1">
    <location>
        <begin position="152"/>
        <end position="163"/>
    </location>
</feature>
<feature type="region of interest" description="Disordered" evidence="1">
    <location>
        <begin position="259"/>
        <end position="314"/>
    </location>
</feature>